<dbReference type="PROSITE" id="PS50113">
    <property type="entry name" value="PAC"/>
    <property type="match status" value="1"/>
</dbReference>
<dbReference type="SUPFAM" id="SSF55781">
    <property type="entry name" value="GAF domain-like"/>
    <property type="match status" value="1"/>
</dbReference>
<dbReference type="Gene3D" id="1.10.3210.10">
    <property type="entry name" value="Hypothetical protein af1432"/>
    <property type="match status" value="1"/>
</dbReference>
<dbReference type="Pfam" id="PF13487">
    <property type="entry name" value="HD_5"/>
    <property type="match status" value="1"/>
</dbReference>
<dbReference type="NCBIfam" id="TIGR00229">
    <property type="entry name" value="sensory_box"/>
    <property type="match status" value="1"/>
</dbReference>
<feature type="domain" description="PAC" evidence="2">
    <location>
        <begin position="115"/>
        <end position="167"/>
    </location>
</feature>
<feature type="region of interest" description="Disordered" evidence="1">
    <location>
        <begin position="1"/>
        <end position="26"/>
    </location>
</feature>
<dbReference type="Proteomes" id="UP000245125">
    <property type="component" value="Unassembled WGS sequence"/>
</dbReference>
<dbReference type="InterPro" id="IPR037522">
    <property type="entry name" value="HD_GYP_dom"/>
</dbReference>
<dbReference type="CDD" id="cd00077">
    <property type="entry name" value="HDc"/>
    <property type="match status" value="1"/>
</dbReference>
<dbReference type="EMBL" id="OUUY01000013">
    <property type="protein sequence ID" value="SPP99708.1"/>
    <property type="molecule type" value="Genomic_DNA"/>
</dbReference>
<dbReference type="InterPro" id="IPR003018">
    <property type="entry name" value="GAF"/>
</dbReference>
<organism evidence="4 5">
    <name type="scientific">Candidatus Sulfobium mesophilum</name>
    <dbReference type="NCBI Taxonomy" id="2016548"/>
    <lineage>
        <taxon>Bacteria</taxon>
        <taxon>Pseudomonadati</taxon>
        <taxon>Nitrospirota</taxon>
        <taxon>Nitrospiria</taxon>
        <taxon>Nitrospirales</taxon>
        <taxon>Nitrospiraceae</taxon>
        <taxon>Candidatus Sulfobium</taxon>
    </lineage>
</organism>
<evidence type="ECO:0000259" key="2">
    <source>
        <dbReference type="PROSITE" id="PS50113"/>
    </source>
</evidence>
<dbReference type="Gene3D" id="3.30.450.40">
    <property type="match status" value="1"/>
</dbReference>
<feature type="domain" description="HD-GYP" evidence="3">
    <location>
        <begin position="476"/>
        <end position="665"/>
    </location>
</feature>
<dbReference type="InterPro" id="IPR000014">
    <property type="entry name" value="PAS"/>
</dbReference>
<dbReference type="PANTHER" id="PTHR45228">
    <property type="entry name" value="CYCLIC DI-GMP PHOSPHODIESTERASE TM_0186-RELATED"/>
    <property type="match status" value="1"/>
</dbReference>
<dbReference type="SMART" id="SM00065">
    <property type="entry name" value="GAF"/>
    <property type="match status" value="1"/>
</dbReference>
<dbReference type="InterPro" id="IPR003607">
    <property type="entry name" value="HD/PDEase_dom"/>
</dbReference>
<evidence type="ECO:0000313" key="5">
    <source>
        <dbReference type="Proteomes" id="UP000245125"/>
    </source>
</evidence>
<sequence>MHLKQSAGSLKKAALRRKNSDLESGKEVKIGEREMPGKIKFPPYLAEEALMAVKEPLNIVDSDYRIIWVNEAKARLHNLQVEAVVGKHCYEVFQRSPEPCDDCQVAETRTTGKPSTRERFSCRPDNGRVWTETSTWPVFDHQGKVIFVVEFSRNITERKMAEESTHAANLFQQAVIDGLPDPVMVIDADHNIKLMNKAARETCVDNDTANGSLRCYAVSHKRSVPCSDHAHPCPLDKVRESGRTCTVVHEHRSPNGEKRTIEVTASPWPDTDGAFRGIIETTRDITVKIAGEHELALLHAETERRLQHLTALRSIDMAISSSLDLRVTLDVFLDQVTSNLHVDAAAVLLYQEHSQTLEYTASRGFRTRTICRTWLQMGEGFAGQAALERRVIHIPDLGTVRCFKGLKEAGEQFEAYFAVPLISKGQVKGVLEVFHRGPIRAEPEWLDFLEALALQASIAIENAALFNNLHRSNIELSLAYNSTIEGWARALDMRDKVTEGHSQRVAVATSQIGRAMGIKDEELVHVYRGALLHDIGKLCIPDSILFKPGPLNEDEWKIMRRHPVVAYDLLSTIPYLRLALDIPHCHHEKWDGTGYPMGLKGEAIPLSARIFSVVDVWDALRSDRPYRGALSEDEVFRYIRSQASIHFDPKVVTAFFDSGIGNGGF</sequence>
<dbReference type="Gene3D" id="3.30.450.20">
    <property type="entry name" value="PAS domain"/>
    <property type="match status" value="2"/>
</dbReference>
<name>A0A2U3QE63_9BACT</name>
<protein>
    <recommendedName>
        <fullName evidence="6">PAS/PAC sensor protein</fullName>
    </recommendedName>
</protein>
<proteinExistence type="predicted"/>
<dbReference type="InterPro" id="IPR052020">
    <property type="entry name" value="Cyclic_di-GMP/3'3'-cGAMP_PDE"/>
</dbReference>
<dbReference type="SUPFAM" id="SSF55785">
    <property type="entry name" value="PYP-like sensor domain (PAS domain)"/>
    <property type="match status" value="2"/>
</dbReference>
<evidence type="ECO:0008006" key="6">
    <source>
        <dbReference type="Google" id="ProtNLM"/>
    </source>
</evidence>
<reference evidence="5" key="1">
    <citation type="submission" date="2018-03" db="EMBL/GenBank/DDBJ databases">
        <authorList>
            <person name="Zecchin S."/>
        </authorList>
    </citation>
    <scope>NUCLEOTIDE SEQUENCE [LARGE SCALE GENOMIC DNA]</scope>
</reference>
<evidence type="ECO:0000256" key="1">
    <source>
        <dbReference type="SAM" id="MobiDB-lite"/>
    </source>
</evidence>
<dbReference type="Pfam" id="PF13185">
    <property type="entry name" value="GAF_2"/>
    <property type="match status" value="1"/>
</dbReference>
<dbReference type="SMART" id="SM00086">
    <property type="entry name" value="PAC"/>
    <property type="match status" value="2"/>
</dbReference>
<accession>A0A2U3QE63</accession>
<dbReference type="SMART" id="SM00471">
    <property type="entry name" value="HDc"/>
    <property type="match status" value="1"/>
</dbReference>
<evidence type="ECO:0000259" key="3">
    <source>
        <dbReference type="PROSITE" id="PS51832"/>
    </source>
</evidence>
<evidence type="ECO:0000313" key="4">
    <source>
        <dbReference type="EMBL" id="SPP99708.1"/>
    </source>
</evidence>
<dbReference type="AlphaFoldDB" id="A0A2U3QE63"/>
<dbReference type="InterPro" id="IPR029016">
    <property type="entry name" value="GAF-like_dom_sf"/>
</dbReference>
<dbReference type="Pfam" id="PF08448">
    <property type="entry name" value="PAS_4"/>
    <property type="match status" value="2"/>
</dbReference>
<dbReference type="PANTHER" id="PTHR45228:SF1">
    <property type="entry name" value="CYCLIC DI-GMP PHOSPHODIESTERASE TM_0186"/>
    <property type="match status" value="1"/>
</dbReference>
<gene>
    <name evidence="4" type="ORF">NBG4_110011</name>
</gene>
<dbReference type="InterPro" id="IPR013656">
    <property type="entry name" value="PAS_4"/>
</dbReference>
<dbReference type="SUPFAM" id="SSF109604">
    <property type="entry name" value="HD-domain/PDEase-like"/>
    <property type="match status" value="1"/>
</dbReference>
<dbReference type="CDD" id="cd00130">
    <property type="entry name" value="PAS"/>
    <property type="match status" value="2"/>
</dbReference>
<keyword evidence="5" id="KW-1185">Reference proteome</keyword>
<dbReference type="PROSITE" id="PS51832">
    <property type="entry name" value="HD_GYP"/>
    <property type="match status" value="1"/>
</dbReference>
<dbReference type="InterPro" id="IPR035965">
    <property type="entry name" value="PAS-like_dom_sf"/>
</dbReference>
<dbReference type="InterPro" id="IPR001610">
    <property type="entry name" value="PAC"/>
</dbReference>
<dbReference type="InterPro" id="IPR000700">
    <property type="entry name" value="PAS-assoc_C"/>
</dbReference>